<dbReference type="NCBIfam" id="NF003589">
    <property type="entry name" value="PRK05254.1-2"/>
    <property type="match status" value="1"/>
</dbReference>
<comment type="catalytic activity">
    <reaction evidence="1 9 11">
        <text>Hydrolyzes single-stranded DNA or mismatched double-stranded DNA and polynucleotides, releasing free uracil.</text>
        <dbReference type="EC" id="3.2.2.27"/>
    </reaction>
</comment>
<evidence type="ECO:0000256" key="8">
    <source>
        <dbReference type="ARBA" id="ARBA00023204"/>
    </source>
</evidence>
<evidence type="ECO:0000256" key="11">
    <source>
        <dbReference type="RuleBase" id="RU003780"/>
    </source>
</evidence>
<comment type="similarity">
    <text evidence="3 9 11">Belongs to the uracil-DNA glycosylase (UDG) superfamily. UNG family.</text>
</comment>
<dbReference type="EMBL" id="FUWO01000005">
    <property type="protein sequence ID" value="SJZ43382.1"/>
    <property type="molecule type" value="Genomic_DNA"/>
</dbReference>
<dbReference type="GO" id="GO:0097510">
    <property type="term" value="P:base-excision repair, AP site formation via deaminated base removal"/>
    <property type="evidence" value="ECO:0007669"/>
    <property type="project" value="TreeGrafter"/>
</dbReference>
<dbReference type="Proteomes" id="UP000189941">
    <property type="component" value="Unassembled WGS sequence"/>
</dbReference>
<dbReference type="GO" id="GO:0005737">
    <property type="term" value="C:cytoplasm"/>
    <property type="evidence" value="ECO:0007669"/>
    <property type="project" value="UniProtKB-SubCell"/>
</dbReference>
<evidence type="ECO:0000256" key="2">
    <source>
        <dbReference type="ARBA" id="ARBA00002631"/>
    </source>
</evidence>
<dbReference type="SMART" id="SM00987">
    <property type="entry name" value="UreE_C"/>
    <property type="match status" value="1"/>
</dbReference>
<dbReference type="GO" id="GO:0004844">
    <property type="term" value="F:uracil DNA N-glycosylase activity"/>
    <property type="evidence" value="ECO:0007669"/>
    <property type="project" value="UniProtKB-UniRule"/>
</dbReference>
<evidence type="ECO:0000256" key="9">
    <source>
        <dbReference type="HAMAP-Rule" id="MF_00148"/>
    </source>
</evidence>
<dbReference type="PANTHER" id="PTHR11264">
    <property type="entry name" value="URACIL-DNA GLYCOSYLASE"/>
    <property type="match status" value="1"/>
</dbReference>
<evidence type="ECO:0000256" key="4">
    <source>
        <dbReference type="ARBA" id="ARBA00012030"/>
    </source>
</evidence>
<keyword evidence="6 9" id="KW-0227">DNA damage</keyword>
<dbReference type="PROSITE" id="PS00130">
    <property type="entry name" value="U_DNA_GLYCOSYLASE"/>
    <property type="match status" value="1"/>
</dbReference>
<dbReference type="SUPFAM" id="SSF52141">
    <property type="entry name" value="Uracil-DNA glycosylase-like"/>
    <property type="match status" value="1"/>
</dbReference>
<dbReference type="CDD" id="cd10027">
    <property type="entry name" value="UDG-F1-like"/>
    <property type="match status" value="1"/>
</dbReference>
<dbReference type="OrthoDB" id="9804372at2"/>
<evidence type="ECO:0000256" key="3">
    <source>
        <dbReference type="ARBA" id="ARBA00008184"/>
    </source>
</evidence>
<comment type="function">
    <text evidence="2 9 11">Excises uracil residues from the DNA which can arise as a result of misincorporation of dUMP residues by DNA polymerase or due to deamination of cytosine.</text>
</comment>
<dbReference type="InterPro" id="IPR002043">
    <property type="entry name" value="UDG_fam1"/>
</dbReference>
<dbReference type="NCBIfam" id="NF003588">
    <property type="entry name" value="PRK05254.1-1"/>
    <property type="match status" value="1"/>
</dbReference>
<keyword evidence="14" id="KW-1185">Reference proteome</keyword>
<evidence type="ECO:0000256" key="10">
    <source>
        <dbReference type="PROSITE-ProRule" id="PRU10072"/>
    </source>
</evidence>
<dbReference type="PANTHER" id="PTHR11264:SF0">
    <property type="entry name" value="URACIL-DNA GLYCOSYLASE"/>
    <property type="match status" value="1"/>
</dbReference>
<dbReference type="EC" id="3.2.2.27" evidence="4 9"/>
<dbReference type="NCBIfam" id="NF003591">
    <property type="entry name" value="PRK05254.1-4"/>
    <property type="match status" value="1"/>
</dbReference>
<keyword evidence="7 9" id="KW-0378">Hydrolase</keyword>
<sequence length="221" mass="25017">MNNCNDASNWNDFFAGYFNTPAGIQLKKVVDLEYQTNQVFPQYEQIFHAFKLTPLNQVRVVILGQDPYHDDGQAQGLAFSVPDGMKLPPSLRNIFQELADDLGVEPPLSGDLSHWATQGVLLLNTSLTVRAHQANSHKNIGWEPLTDLVIQRLNQQSLPIIFVLWGKPAQKKRALIKNPQHYILEAPHPSPLSAYRGFFGSKPFSKINQILDKHPIQWVKK</sequence>
<dbReference type="Pfam" id="PF03167">
    <property type="entry name" value="UDG"/>
    <property type="match status" value="1"/>
</dbReference>
<evidence type="ECO:0000256" key="1">
    <source>
        <dbReference type="ARBA" id="ARBA00001400"/>
    </source>
</evidence>
<dbReference type="STRING" id="1121925.SAMN02746011_00769"/>
<proteinExistence type="inferred from homology"/>
<dbReference type="InterPro" id="IPR036895">
    <property type="entry name" value="Uracil-DNA_glycosylase-like_sf"/>
</dbReference>
<evidence type="ECO:0000256" key="5">
    <source>
        <dbReference type="ARBA" id="ARBA00018429"/>
    </source>
</evidence>
<dbReference type="NCBIfam" id="NF003592">
    <property type="entry name" value="PRK05254.1-5"/>
    <property type="match status" value="1"/>
</dbReference>
<keyword evidence="9" id="KW-0963">Cytoplasm</keyword>
<comment type="subcellular location">
    <subcellularLocation>
        <location evidence="9">Cytoplasm</location>
    </subcellularLocation>
</comment>
<dbReference type="HAMAP" id="MF_00148">
    <property type="entry name" value="UDG"/>
    <property type="match status" value="1"/>
</dbReference>
<feature type="active site" description="Proton acceptor" evidence="9 10">
    <location>
        <position position="66"/>
    </location>
</feature>
<accession>A0A1T4KLR3</accession>
<feature type="domain" description="Uracil-DNA glycosylase-like" evidence="12">
    <location>
        <begin position="51"/>
        <end position="211"/>
    </location>
</feature>
<evidence type="ECO:0000313" key="14">
    <source>
        <dbReference type="Proteomes" id="UP000189941"/>
    </source>
</evidence>
<dbReference type="SMART" id="SM00986">
    <property type="entry name" value="UDG"/>
    <property type="match status" value="1"/>
</dbReference>
<reference evidence="14" key="1">
    <citation type="submission" date="2017-02" db="EMBL/GenBank/DDBJ databases">
        <authorList>
            <person name="Varghese N."/>
            <person name="Submissions S."/>
        </authorList>
    </citation>
    <scope>NUCLEOTIDE SEQUENCE [LARGE SCALE GENOMIC DNA]</scope>
    <source>
        <strain evidence="14">DSM 15739</strain>
    </source>
</reference>
<organism evidence="13 14">
    <name type="scientific">Globicatella sulfidifaciens DSM 15739</name>
    <dbReference type="NCBI Taxonomy" id="1121925"/>
    <lineage>
        <taxon>Bacteria</taxon>
        <taxon>Bacillati</taxon>
        <taxon>Bacillota</taxon>
        <taxon>Bacilli</taxon>
        <taxon>Lactobacillales</taxon>
        <taxon>Aerococcaceae</taxon>
        <taxon>Globicatella</taxon>
    </lineage>
</organism>
<dbReference type="RefSeq" id="WP_078755567.1">
    <property type="nucleotide sequence ID" value="NZ_FUWO01000005.1"/>
</dbReference>
<dbReference type="FunFam" id="3.40.470.10:FF:000001">
    <property type="entry name" value="Uracil-DNA glycosylase"/>
    <property type="match status" value="1"/>
</dbReference>
<keyword evidence="8 9" id="KW-0234">DNA repair</keyword>
<evidence type="ECO:0000259" key="12">
    <source>
        <dbReference type="SMART" id="SM00986"/>
    </source>
</evidence>
<dbReference type="InterPro" id="IPR005122">
    <property type="entry name" value="Uracil-DNA_glycosylase-like"/>
</dbReference>
<name>A0A1T4KLR3_9LACT</name>
<gene>
    <name evidence="9" type="primary">ung</name>
    <name evidence="13" type="ORF">SAMN02746011_00769</name>
</gene>
<evidence type="ECO:0000256" key="7">
    <source>
        <dbReference type="ARBA" id="ARBA00022801"/>
    </source>
</evidence>
<dbReference type="AlphaFoldDB" id="A0A1T4KLR3"/>
<dbReference type="InterPro" id="IPR018085">
    <property type="entry name" value="Ura-DNA_Glyclase_AS"/>
</dbReference>
<evidence type="ECO:0000256" key="6">
    <source>
        <dbReference type="ARBA" id="ARBA00022763"/>
    </source>
</evidence>
<dbReference type="Gene3D" id="3.40.470.10">
    <property type="entry name" value="Uracil-DNA glycosylase-like domain"/>
    <property type="match status" value="1"/>
</dbReference>
<protein>
    <recommendedName>
        <fullName evidence="5 9">Uracil-DNA glycosylase</fullName>
        <shortName evidence="9">UDG</shortName>
        <ecNumber evidence="4 9">3.2.2.27</ecNumber>
    </recommendedName>
</protein>
<dbReference type="NCBIfam" id="TIGR00628">
    <property type="entry name" value="ung"/>
    <property type="match status" value="1"/>
</dbReference>
<evidence type="ECO:0000313" key="13">
    <source>
        <dbReference type="EMBL" id="SJZ43382.1"/>
    </source>
</evidence>